<keyword evidence="3" id="KW-0520">NAD</keyword>
<evidence type="ECO:0000313" key="7">
    <source>
        <dbReference type="EMBL" id="NMG03260.1"/>
    </source>
</evidence>
<evidence type="ECO:0000256" key="1">
    <source>
        <dbReference type="ARBA" id="ARBA00009080"/>
    </source>
</evidence>
<dbReference type="InterPro" id="IPR008927">
    <property type="entry name" value="6-PGluconate_DH-like_C_sf"/>
</dbReference>
<dbReference type="SUPFAM" id="SSF51735">
    <property type="entry name" value="NAD(P)-binding Rossmann-fold domains"/>
    <property type="match status" value="1"/>
</dbReference>
<name>A0A972F849_9RHOO</name>
<evidence type="ECO:0000259" key="6">
    <source>
        <dbReference type="Pfam" id="PF14833"/>
    </source>
</evidence>
<dbReference type="InterPro" id="IPR002204">
    <property type="entry name" value="3-OH-isobutyrate_DH-rel_CS"/>
</dbReference>
<dbReference type="GO" id="GO:0016491">
    <property type="term" value="F:oxidoreductase activity"/>
    <property type="evidence" value="ECO:0007669"/>
    <property type="project" value="UniProtKB-KW"/>
</dbReference>
<evidence type="ECO:0000259" key="5">
    <source>
        <dbReference type="Pfam" id="PF03446"/>
    </source>
</evidence>
<dbReference type="InterPro" id="IPR036291">
    <property type="entry name" value="NAD(P)-bd_dom_sf"/>
</dbReference>
<dbReference type="Pfam" id="PF14833">
    <property type="entry name" value="NAD_binding_11"/>
    <property type="match status" value="1"/>
</dbReference>
<evidence type="ECO:0000256" key="3">
    <source>
        <dbReference type="ARBA" id="ARBA00023027"/>
    </source>
</evidence>
<evidence type="ECO:0000256" key="2">
    <source>
        <dbReference type="ARBA" id="ARBA00023002"/>
    </source>
</evidence>
<proteinExistence type="inferred from homology"/>
<dbReference type="Gene3D" id="1.10.1040.10">
    <property type="entry name" value="N-(1-d-carboxylethyl)-l-norvaline Dehydrogenase, domain 2"/>
    <property type="match status" value="1"/>
</dbReference>
<keyword evidence="8" id="KW-1185">Reference proteome</keyword>
<dbReference type="PANTHER" id="PTHR43060">
    <property type="entry name" value="3-HYDROXYISOBUTYRATE DEHYDROGENASE-LIKE 1, MITOCHONDRIAL-RELATED"/>
    <property type="match status" value="1"/>
</dbReference>
<dbReference type="GO" id="GO:0051287">
    <property type="term" value="F:NAD binding"/>
    <property type="evidence" value="ECO:0007669"/>
    <property type="project" value="InterPro"/>
</dbReference>
<dbReference type="InterPro" id="IPR015815">
    <property type="entry name" value="HIBADH-related"/>
</dbReference>
<comment type="similarity">
    <text evidence="1">Belongs to the HIBADH-related family.</text>
</comment>
<dbReference type="InterPro" id="IPR013328">
    <property type="entry name" value="6PGD_dom2"/>
</dbReference>
<dbReference type="InterPro" id="IPR029154">
    <property type="entry name" value="HIBADH-like_NADP-bd"/>
</dbReference>
<feature type="domain" description="6-phosphogluconate dehydrogenase NADP-binding" evidence="5">
    <location>
        <begin position="2"/>
        <end position="161"/>
    </location>
</feature>
<evidence type="ECO:0000313" key="8">
    <source>
        <dbReference type="Proteomes" id="UP000599523"/>
    </source>
</evidence>
<gene>
    <name evidence="7" type="ORF">GPA21_09765</name>
</gene>
<dbReference type="PROSITE" id="PS00895">
    <property type="entry name" value="3_HYDROXYISOBUT_DH"/>
    <property type="match status" value="1"/>
</dbReference>
<dbReference type="SUPFAM" id="SSF48179">
    <property type="entry name" value="6-phosphogluconate dehydrogenase C-terminal domain-like"/>
    <property type="match status" value="1"/>
</dbReference>
<dbReference type="Gene3D" id="3.40.50.720">
    <property type="entry name" value="NAD(P)-binding Rossmann-like Domain"/>
    <property type="match status" value="1"/>
</dbReference>
<dbReference type="PANTHER" id="PTHR43060:SF15">
    <property type="entry name" value="3-HYDROXYISOBUTYRATE DEHYDROGENASE-LIKE 1, MITOCHONDRIAL-RELATED"/>
    <property type="match status" value="1"/>
</dbReference>
<feature type="active site" evidence="4">
    <location>
        <position position="170"/>
    </location>
</feature>
<dbReference type="InterPro" id="IPR006115">
    <property type="entry name" value="6PGDH_NADP-bd"/>
</dbReference>
<dbReference type="AlphaFoldDB" id="A0A972F849"/>
<dbReference type="PIRSF" id="PIRSF000103">
    <property type="entry name" value="HIBADH"/>
    <property type="match status" value="1"/>
</dbReference>
<protein>
    <submittedName>
        <fullName evidence="7">NAD-binding protein</fullName>
    </submittedName>
</protein>
<reference evidence="7" key="1">
    <citation type="submission" date="2019-12" db="EMBL/GenBank/DDBJ databases">
        <title>Comparative genomics gives insights into the taxonomy of the Azoarcus-Aromatoleum group and reveals separate origins of nif in the plant-associated Azoarcus and non-plant-associated Aromatoleum sub-groups.</title>
        <authorList>
            <person name="Lafos M."/>
            <person name="Maluk M."/>
            <person name="Batista M."/>
            <person name="Junghare M."/>
            <person name="Carmona M."/>
            <person name="Faoro H."/>
            <person name="Cruz L.M."/>
            <person name="Battistoni F."/>
            <person name="De Souza E."/>
            <person name="Pedrosa F."/>
            <person name="Chen W.-M."/>
            <person name="Poole P.S."/>
            <person name="Dixon R.A."/>
            <person name="James E.K."/>
        </authorList>
    </citation>
    <scope>NUCLEOTIDE SEQUENCE</scope>
    <source>
        <strain evidence="7">NSC3</strain>
    </source>
</reference>
<accession>A0A972F849</accession>
<dbReference type="GO" id="GO:0050661">
    <property type="term" value="F:NADP binding"/>
    <property type="evidence" value="ECO:0007669"/>
    <property type="project" value="InterPro"/>
</dbReference>
<dbReference type="Proteomes" id="UP000599523">
    <property type="component" value="Unassembled WGS sequence"/>
</dbReference>
<evidence type="ECO:0000256" key="4">
    <source>
        <dbReference type="PIRSR" id="PIRSR000103-1"/>
    </source>
</evidence>
<sequence>MRVGFIGLGVMGRPMAARLLQAGFELGIWARRPEAAIELVAQGATLYSSPAELAAACDVVVTIVTYGADVEQLAFGPDGLATGFRADSVHVDMSTISPDIARSLAKRYTAQGVAWVDAPVSGGGVAAEAGSLAIMAGAEVATLERVRPVLECFGNRIVHVGEPGAGQVAKACNQMLMVSIIQACAEAMHLARANGVDLSAVRGALMGGSAASRVLEVFGGRMVERDFAAGVQTRLHHKDFGILMRDAVRLGTPLPVAGQVWQQLNALMAQGWGGDDTSSLVKVLEAASSPPASRTS</sequence>
<keyword evidence="2" id="KW-0560">Oxidoreductase</keyword>
<dbReference type="RefSeq" id="WP_168988016.1">
    <property type="nucleotide sequence ID" value="NZ_CAWPHM010000274.1"/>
</dbReference>
<feature type="domain" description="3-hydroxyisobutyrate dehydrogenase-like NAD-binding" evidence="6">
    <location>
        <begin position="164"/>
        <end position="284"/>
    </location>
</feature>
<dbReference type="GO" id="GO:0016054">
    <property type="term" value="P:organic acid catabolic process"/>
    <property type="evidence" value="ECO:0007669"/>
    <property type="project" value="UniProtKB-ARBA"/>
</dbReference>
<organism evidence="7 8">
    <name type="scientific">Azoarcus taiwanensis</name>
    <dbReference type="NCBI Taxonomy" id="666964"/>
    <lineage>
        <taxon>Bacteria</taxon>
        <taxon>Pseudomonadati</taxon>
        <taxon>Pseudomonadota</taxon>
        <taxon>Betaproteobacteria</taxon>
        <taxon>Rhodocyclales</taxon>
        <taxon>Zoogloeaceae</taxon>
        <taxon>Azoarcus</taxon>
    </lineage>
</organism>
<dbReference type="EMBL" id="WTVM01000049">
    <property type="protein sequence ID" value="NMG03260.1"/>
    <property type="molecule type" value="Genomic_DNA"/>
</dbReference>
<comment type="caution">
    <text evidence="7">The sequence shown here is derived from an EMBL/GenBank/DDBJ whole genome shotgun (WGS) entry which is preliminary data.</text>
</comment>
<dbReference type="Pfam" id="PF03446">
    <property type="entry name" value="NAD_binding_2"/>
    <property type="match status" value="1"/>
</dbReference>